<name>Q2IGU3_ANADE</name>
<evidence type="ECO:0000313" key="4">
    <source>
        <dbReference type="Proteomes" id="UP000001935"/>
    </source>
</evidence>
<dbReference type="OrthoDB" id="9800237at2"/>
<dbReference type="Pfam" id="PF01575">
    <property type="entry name" value="MaoC_dehydratas"/>
    <property type="match status" value="1"/>
</dbReference>
<dbReference type="RefSeq" id="WP_011423083.1">
    <property type="nucleotide sequence ID" value="NC_007760.1"/>
</dbReference>
<accession>Q2IGU3</accession>
<reference evidence="3 4" key="1">
    <citation type="submission" date="2006-01" db="EMBL/GenBank/DDBJ databases">
        <title>Complete sequence of Anaeromyxobacter dehalogenans 2CP-C.</title>
        <authorList>
            <consortium name="US DOE Joint Genome Institute"/>
            <person name="Copeland A."/>
            <person name="Lucas S."/>
            <person name="Lapidus A."/>
            <person name="Barry K."/>
            <person name="Detter J.C."/>
            <person name="Glavina T."/>
            <person name="Hammon N."/>
            <person name="Israni S."/>
            <person name="Pitluck S."/>
            <person name="Brettin T."/>
            <person name="Bruce D."/>
            <person name="Han C."/>
            <person name="Tapia R."/>
            <person name="Gilna P."/>
            <person name="Kiss H."/>
            <person name="Schmutz J."/>
            <person name="Larimer F."/>
            <person name="Land M."/>
            <person name="Kyrpides N."/>
            <person name="Anderson I."/>
            <person name="Sanford R.A."/>
            <person name="Ritalahti K.M."/>
            <person name="Thomas H.S."/>
            <person name="Kirby J.R."/>
            <person name="Zhulin I.B."/>
            <person name="Loeffler F.E."/>
            <person name="Richardson P."/>
        </authorList>
    </citation>
    <scope>NUCLEOTIDE SEQUENCE [LARGE SCALE GENOMIC DNA]</scope>
    <source>
        <strain evidence="3 4">2CP-C</strain>
    </source>
</reference>
<gene>
    <name evidence="3" type="ordered locus">Adeh_4037</name>
</gene>
<feature type="domain" description="MaoC-like" evidence="2">
    <location>
        <begin position="26"/>
        <end position="110"/>
    </location>
</feature>
<evidence type="ECO:0000313" key="3">
    <source>
        <dbReference type="EMBL" id="ABC83801.1"/>
    </source>
</evidence>
<feature type="region of interest" description="Disordered" evidence="1">
    <location>
        <begin position="167"/>
        <end position="326"/>
    </location>
</feature>
<dbReference type="STRING" id="290397.Adeh_4037"/>
<dbReference type="Gene3D" id="3.10.129.10">
    <property type="entry name" value="Hotdog Thioesterase"/>
    <property type="match status" value="1"/>
</dbReference>
<dbReference type="KEGG" id="ade:Adeh_4037"/>
<feature type="compositionally biased region" description="Low complexity" evidence="1">
    <location>
        <begin position="274"/>
        <end position="288"/>
    </location>
</feature>
<dbReference type="InterPro" id="IPR002539">
    <property type="entry name" value="MaoC-like_dom"/>
</dbReference>
<sequence length="326" mass="34614">MTLTARQLYFEAVKVGDELPPLVKPPVDRLQIARYAGAAEDWNPLCIDEVHAKNAGFPSALAPGMLSMGFLGELVMDWVRGARLRRFQARFVKIVWPGDVLTVRGRVVDRRFEEGGRYAVDIETWAENQRGELVVRGIAGFQLYYSAEDETRQRAGQPPLVVTPAEEEARLAKLSRAQPPRPAPVTGRALAPPRPLAPPPAPPRPGAPAAARPAAPPAAAPARPAATPPRAPAQAARPPAPTARPAPPSRPPGPAARPAPAARPPPPAAKPKRPVAAARPAAKRPAAGKGKGPARPHPAKRPARKEKAASARARAPGRKPGGKKRR</sequence>
<feature type="compositionally biased region" description="Pro residues" evidence="1">
    <location>
        <begin position="238"/>
        <end position="269"/>
    </location>
</feature>
<dbReference type="HOGENOM" id="CLU_862334_0_0_7"/>
<proteinExistence type="predicted"/>
<dbReference type="InterPro" id="IPR029069">
    <property type="entry name" value="HotDog_dom_sf"/>
</dbReference>
<dbReference type="Proteomes" id="UP000001935">
    <property type="component" value="Chromosome"/>
</dbReference>
<protein>
    <submittedName>
        <fullName evidence="3">MaoC-like dehydratase</fullName>
    </submittedName>
</protein>
<feature type="compositionally biased region" description="Pro residues" evidence="1">
    <location>
        <begin position="192"/>
        <end position="206"/>
    </location>
</feature>
<feature type="compositionally biased region" description="Basic residues" evidence="1">
    <location>
        <begin position="315"/>
        <end position="326"/>
    </location>
</feature>
<evidence type="ECO:0000259" key="2">
    <source>
        <dbReference type="Pfam" id="PF01575"/>
    </source>
</evidence>
<dbReference type="CDD" id="cd03453">
    <property type="entry name" value="SAV4209_like"/>
    <property type="match status" value="1"/>
</dbReference>
<evidence type="ECO:0000256" key="1">
    <source>
        <dbReference type="SAM" id="MobiDB-lite"/>
    </source>
</evidence>
<dbReference type="AlphaFoldDB" id="Q2IGU3"/>
<dbReference type="PANTHER" id="PTHR43664">
    <property type="entry name" value="MONOAMINE OXIDASE-RELATED"/>
    <property type="match status" value="1"/>
</dbReference>
<organism evidence="3 4">
    <name type="scientific">Anaeromyxobacter dehalogenans (strain 2CP-C)</name>
    <dbReference type="NCBI Taxonomy" id="290397"/>
    <lineage>
        <taxon>Bacteria</taxon>
        <taxon>Pseudomonadati</taxon>
        <taxon>Myxococcota</taxon>
        <taxon>Myxococcia</taxon>
        <taxon>Myxococcales</taxon>
        <taxon>Cystobacterineae</taxon>
        <taxon>Anaeromyxobacteraceae</taxon>
        <taxon>Anaeromyxobacter</taxon>
    </lineage>
</organism>
<feature type="compositionally biased region" description="Basic residues" evidence="1">
    <location>
        <begin position="292"/>
        <end position="304"/>
    </location>
</feature>
<dbReference type="EMBL" id="CP000251">
    <property type="protein sequence ID" value="ABC83801.1"/>
    <property type="molecule type" value="Genomic_DNA"/>
</dbReference>
<dbReference type="InterPro" id="IPR052342">
    <property type="entry name" value="MCH/BMMD"/>
</dbReference>
<dbReference type="eggNOG" id="COG2030">
    <property type="taxonomic scope" value="Bacteria"/>
</dbReference>
<dbReference type="SUPFAM" id="SSF54637">
    <property type="entry name" value="Thioesterase/thiol ester dehydrase-isomerase"/>
    <property type="match status" value="1"/>
</dbReference>
<dbReference type="PANTHER" id="PTHR43664:SF1">
    <property type="entry name" value="BETA-METHYLMALYL-COA DEHYDRATASE"/>
    <property type="match status" value="1"/>
</dbReference>